<comment type="caution">
    <text evidence="7">The sequence shown here is derived from an EMBL/GenBank/DDBJ whole genome shotgun (WGS) entry which is preliminary data.</text>
</comment>
<accession>A0A497F3G3</accession>
<evidence type="ECO:0000313" key="7">
    <source>
        <dbReference type="EMBL" id="RLE54065.1"/>
    </source>
</evidence>
<dbReference type="EMBL" id="QMRA01000036">
    <property type="protein sequence ID" value="RLE54065.1"/>
    <property type="molecule type" value="Genomic_DNA"/>
</dbReference>
<dbReference type="InterPro" id="IPR029055">
    <property type="entry name" value="Ntn_hydrolases_N"/>
</dbReference>
<protein>
    <recommendedName>
        <fullName evidence="2">glutamine--fructose-6-phosphate transaminase (isomerizing)</fullName>
        <ecNumber evidence="2">2.6.1.16</ecNumber>
    </recommendedName>
</protein>
<evidence type="ECO:0000256" key="4">
    <source>
        <dbReference type="ARBA" id="ARBA00022679"/>
    </source>
</evidence>
<evidence type="ECO:0000256" key="3">
    <source>
        <dbReference type="ARBA" id="ARBA00022576"/>
    </source>
</evidence>
<keyword evidence="5" id="KW-0315">Glutamine amidotransferase</keyword>
<feature type="non-terminal residue" evidence="7">
    <location>
        <position position="83"/>
    </location>
</feature>
<dbReference type="SUPFAM" id="SSF56235">
    <property type="entry name" value="N-terminal nucleophile aminohydrolases (Ntn hydrolases)"/>
    <property type="match status" value="1"/>
</dbReference>
<dbReference type="PANTHER" id="PTHR10937:SF0">
    <property type="entry name" value="GLUTAMINE--FRUCTOSE-6-PHOSPHATE TRANSAMINASE (ISOMERIZING)"/>
    <property type="match status" value="1"/>
</dbReference>
<dbReference type="Proteomes" id="UP000269499">
    <property type="component" value="Unassembled WGS sequence"/>
</dbReference>
<proteinExistence type="predicted"/>
<evidence type="ECO:0000256" key="1">
    <source>
        <dbReference type="ARBA" id="ARBA00001031"/>
    </source>
</evidence>
<gene>
    <name evidence="7" type="ORF">DRJ26_02375</name>
</gene>
<dbReference type="GO" id="GO:0006487">
    <property type="term" value="P:protein N-linked glycosylation"/>
    <property type="evidence" value="ECO:0007669"/>
    <property type="project" value="TreeGrafter"/>
</dbReference>
<sequence length="83" mass="9084">MCGIIGITASISFLKEPIGTIIEKCLRRLEYRGYDSVGFAYIDVEKSGIIVRKAKGKIDEVASKLGFDTAKSTTSIGHTRWAT</sequence>
<comment type="catalytic activity">
    <reaction evidence="1">
        <text>D-fructose 6-phosphate + L-glutamine = D-glucosamine 6-phosphate + L-glutamate</text>
        <dbReference type="Rhea" id="RHEA:13237"/>
        <dbReference type="ChEBI" id="CHEBI:29985"/>
        <dbReference type="ChEBI" id="CHEBI:58359"/>
        <dbReference type="ChEBI" id="CHEBI:58725"/>
        <dbReference type="ChEBI" id="CHEBI:61527"/>
        <dbReference type="EC" id="2.6.1.16"/>
    </reaction>
</comment>
<dbReference type="GO" id="GO:0006002">
    <property type="term" value="P:fructose 6-phosphate metabolic process"/>
    <property type="evidence" value="ECO:0007669"/>
    <property type="project" value="TreeGrafter"/>
</dbReference>
<dbReference type="Gene3D" id="3.60.20.10">
    <property type="entry name" value="Glutamine Phosphoribosylpyrophosphate, subunit 1, domain 1"/>
    <property type="match status" value="1"/>
</dbReference>
<keyword evidence="4" id="KW-0808">Transferase</keyword>
<evidence type="ECO:0000256" key="2">
    <source>
        <dbReference type="ARBA" id="ARBA00012916"/>
    </source>
</evidence>
<keyword evidence="3 7" id="KW-0032">Aminotransferase</keyword>
<reference evidence="7 8" key="1">
    <citation type="submission" date="2018-06" db="EMBL/GenBank/DDBJ databases">
        <title>Extensive metabolic versatility and redundancy in microbially diverse, dynamic hydrothermal sediments.</title>
        <authorList>
            <person name="Dombrowski N."/>
            <person name="Teske A."/>
            <person name="Baker B.J."/>
        </authorList>
    </citation>
    <scope>NUCLEOTIDE SEQUENCE [LARGE SCALE GENOMIC DNA]</scope>
    <source>
        <strain evidence="7">B20_G2</strain>
    </source>
</reference>
<evidence type="ECO:0000256" key="5">
    <source>
        <dbReference type="ARBA" id="ARBA00022962"/>
    </source>
</evidence>
<dbReference type="InterPro" id="IPR017932">
    <property type="entry name" value="GATase_2_dom"/>
</dbReference>
<evidence type="ECO:0000313" key="8">
    <source>
        <dbReference type="Proteomes" id="UP000269499"/>
    </source>
</evidence>
<evidence type="ECO:0000259" key="6">
    <source>
        <dbReference type="PROSITE" id="PS51278"/>
    </source>
</evidence>
<dbReference type="GO" id="GO:0006047">
    <property type="term" value="P:UDP-N-acetylglucosamine metabolic process"/>
    <property type="evidence" value="ECO:0007669"/>
    <property type="project" value="TreeGrafter"/>
</dbReference>
<dbReference type="PANTHER" id="PTHR10937">
    <property type="entry name" value="GLUCOSAMINE--FRUCTOSE-6-PHOSPHATE AMINOTRANSFERASE, ISOMERIZING"/>
    <property type="match status" value="1"/>
</dbReference>
<dbReference type="AlphaFoldDB" id="A0A497F3G3"/>
<organism evidence="7 8">
    <name type="scientific">Thermoproteota archaeon</name>
    <dbReference type="NCBI Taxonomy" id="2056631"/>
    <lineage>
        <taxon>Archaea</taxon>
        <taxon>Thermoproteota</taxon>
    </lineage>
</organism>
<feature type="domain" description="Glutamine amidotransferase type-2" evidence="6">
    <location>
        <begin position="2"/>
        <end position="83"/>
    </location>
</feature>
<dbReference type="GO" id="GO:0004360">
    <property type="term" value="F:glutamine-fructose-6-phosphate transaminase (isomerizing) activity"/>
    <property type="evidence" value="ECO:0007669"/>
    <property type="project" value="UniProtKB-EC"/>
</dbReference>
<dbReference type="PROSITE" id="PS51278">
    <property type="entry name" value="GATASE_TYPE_2"/>
    <property type="match status" value="1"/>
</dbReference>
<dbReference type="EC" id="2.6.1.16" evidence="2"/>
<name>A0A497F3G3_9CREN</name>